<accession>A0A8D9FWA0</accession>
<dbReference type="Gramene" id="A09p08070.2_BraZ1">
    <property type="protein sequence ID" value="A09p08070.2_BraZ1.CDS.1"/>
    <property type="gene ID" value="A09g08070.2_BraZ1"/>
</dbReference>
<feature type="non-terminal residue" evidence="1">
    <location>
        <position position="1"/>
    </location>
</feature>
<feature type="non-terminal residue" evidence="1">
    <location>
        <position position="53"/>
    </location>
</feature>
<protein>
    <submittedName>
        <fullName evidence="1">Uncharacterized protein</fullName>
    </submittedName>
</protein>
<organism evidence="1 2">
    <name type="scientific">Brassica campestris</name>
    <name type="common">Field mustard</name>
    <dbReference type="NCBI Taxonomy" id="3711"/>
    <lineage>
        <taxon>Eukaryota</taxon>
        <taxon>Viridiplantae</taxon>
        <taxon>Streptophyta</taxon>
        <taxon>Embryophyta</taxon>
        <taxon>Tracheophyta</taxon>
        <taxon>Spermatophyta</taxon>
        <taxon>Magnoliopsida</taxon>
        <taxon>eudicotyledons</taxon>
        <taxon>Gunneridae</taxon>
        <taxon>Pentapetalae</taxon>
        <taxon>rosids</taxon>
        <taxon>malvids</taxon>
        <taxon>Brassicales</taxon>
        <taxon>Brassicaceae</taxon>
        <taxon>Brassiceae</taxon>
        <taxon>Brassica</taxon>
    </lineage>
</organism>
<dbReference type="EMBL" id="LS974625">
    <property type="protein sequence ID" value="CAG7860340.1"/>
    <property type="molecule type" value="Genomic_DNA"/>
</dbReference>
<dbReference type="AlphaFoldDB" id="A0A8D9FWA0"/>
<proteinExistence type="predicted"/>
<name>A0A8D9FWA0_BRACM</name>
<sequence>AKTVKIDRISVTTPRISFLCDLQVISLRSVVQSVKTLRSGISSSTALEADRTT</sequence>
<gene>
    <name evidence="1" type="ORF">BRAPAZ1V2_A09P08070.2</name>
</gene>
<evidence type="ECO:0000313" key="2">
    <source>
        <dbReference type="Proteomes" id="UP000694005"/>
    </source>
</evidence>
<reference evidence="1 2" key="1">
    <citation type="submission" date="2021-07" db="EMBL/GenBank/DDBJ databases">
        <authorList>
            <consortium name="Genoscope - CEA"/>
            <person name="William W."/>
        </authorList>
    </citation>
    <scope>NUCLEOTIDE SEQUENCE [LARGE SCALE GENOMIC DNA]</scope>
</reference>
<dbReference type="Proteomes" id="UP000694005">
    <property type="component" value="Chromosome A09"/>
</dbReference>
<evidence type="ECO:0000313" key="1">
    <source>
        <dbReference type="EMBL" id="CAG7860340.1"/>
    </source>
</evidence>